<evidence type="ECO:0000259" key="9">
    <source>
        <dbReference type="Pfam" id="PF05504"/>
    </source>
</evidence>
<dbReference type="PROSITE" id="PS51257">
    <property type="entry name" value="PROKAR_LIPOPROTEIN"/>
    <property type="match status" value="1"/>
</dbReference>
<dbReference type="Pfam" id="PF25198">
    <property type="entry name" value="Spore_GerAC_N"/>
    <property type="match status" value="1"/>
</dbReference>
<comment type="subcellular location">
    <subcellularLocation>
        <location evidence="1">Membrane</location>
        <topology evidence="1">Lipid-anchor</topology>
    </subcellularLocation>
</comment>
<evidence type="ECO:0000256" key="7">
    <source>
        <dbReference type="ARBA" id="ARBA00023288"/>
    </source>
</evidence>
<evidence type="ECO:0000256" key="1">
    <source>
        <dbReference type="ARBA" id="ARBA00004635"/>
    </source>
</evidence>
<dbReference type="PANTHER" id="PTHR35789:SF1">
    <property type="entry name" value="SPORE GERMINATION PROTEIN B3"/>
    <property type="match status" value="1"/>
</dbReference>
<evidence type="ECO:0000256" key="3">
    <source>
        <dbReference type="ARBA" id="ARBA00022544"/>
    </source>
</evidence>
<organism evidence="11 12">
    <name type="scientific">Alkalihalobacterium chitinilyticum</name>
    <dbReference type="NCBI Taxonomy" id="2980103"/>
    <lineage>
        <taxon>Bacteria</taxon>
        <taxon>Bacillati</taxon>
        <taxon>Bacillota</taxon>
        <taxon>Bacilli</taxon>
        <taxon>Bacillales</taxon>
        <taxon>Bacillaceae</taxon>
        <taxon>Alkalihalobacterium</taxon>
    </lineage>
</organism>
<dbReference type="RefSeq" id="WP_275120015.1">
    <property type="nucleotide sequence ID" value="NZ_JAOTPO010000016.1"/>
</dbReference>
<keyword evidence="4 8" id="KW-0732">Signal</keyword>
<evidence type="ECO:0000313" key="12">
    <source>
        <dbReference type="Proteomes" id="UP001148125"/>
    </source>
</evidence>
<dbReference type="InterPro" id="IPR038501">
    <property type="entry name" value="Spore_GerAC_C_sf"/>
</dbReference>
<feature type="signal peptide" evidence="8">
    <location>
        <begin position="1"/>
        <end position="19"/>
    </location>
</feature>
<reference evidence="11" key="1">
    <citation type="submission" date="2024-05" db="EMBL/GenBank/DDBJ databases">
        <title>Alkalihalobacillus sp. strain MEB203 novel alkaliphilic bacterium from Lonar Lake, India.</title>
        <authorList>
            <person name="Joshi A."/>
            <person name="Thite S."/>
            <person name="Mengade P."/>
        </authorList>
    </citation>
    <scope>NUCLEOTIDE SEQUENCE</scope>
    <source>
        <strain evidence="11">MEB 203</strain>
    </source>
</reference>
<evidence type="ECO:0000256" key="8">
    <source>
        <dbReference type="SAM" id="SignalP"/>
    </source>
</evidence>
<dbReference type="InterPro" id="IPR008844">
    <property type="entry name" value="Spore_GerAC-like"/>
</dbReference>
<keyword evidence="5" id="KW-0472">Membrane</keyword>
<name>A0ABT5VIY1_9BACI</name>
<dbReference type="Pfam" id="PF05504">
    <property type="entry name" value="Spore_GerAC"/>
    <property type="match status" value="1"/>
</dbReference>
<dbReference type="Gene3D" id="3.30.300.210">
    <property type="entry name" value="Nutrient germinant receptor protein C, domain 3"/>
    <property type="match status" value="1"/>
</dbReference>
<evidence type="ECO:0000256" key="5">
    <source>
        <dbReference type="ARBA" id="ARBA00023136"/>
    </source>
</evidence>
<protein>
    <submittedName>
        <fullName evidence="11">Ger(X)C family spore germination protein</fullName>
    </submittedName>
</protein>
<dbReference type="EMBL" id="JAOTPO010000016">
    <property type="protein sequence ID" value="MDE5415414.1"/>
    <property type="molecule type" value="Genomic_DNA"/>
</dbReference>
<keyword evidence="3" id="KW-0309">Germination</keyword>
<feature type="chain" id="PRO_5047098538" evidence="8">
    <location>
        <begin position="20"/>
        <end position="373"/>
    </location>
</feature>
<gene>
    <name evidence="11" type="ORF">N7Z68_18800</name>
</gene>
<feature type="domain" description="Spore germination protein N-terminal" evidence="10">
    <location>
        <begin position="29"/>
        <end position="194"/>
    </location>
</feature>
<sequence>MKLFFSSLLLVFLTGLLFGCDDPNVKQPVIEDLGMIGVMGFDYVDDERVKVNISLPQPQHDAEEQVQTFSTVVRMPHQSVMDISTLTEKVLSPLQLRVLLFSEEYARKVGLWKVLENLYRDPQVGTNIFIAVVKGTTEEVIKRDYSDKPEINVYLNELLKPRIMTAFSPFTTIHYFINKSTDEVSDPSAPYLEIVNENSLKITKVALFSGDKMVGLLDPEESKLVQAMKKRKGLPDISVLIPGANGEGEEEMAILKFVATKFSAEANGDLENPELFLHFYIRGSIVDYDGTRDLASLEERKEIEEKISERIEDRVIHAVREFQELGVDPGGFGEYFRVKAPRGWSKENWQEVFKQTDITAHVEVRIISTGTIR</sequence>
<dbReference type="NCBIfam" id="TIGR02887">
    <property type="entry name" value="spore_ger_x_C"/>
    <property type="match status" value="1"/>
</dbReference>
<dbReference type="PANTHER" id="PTHR35789">
    <property type="entry name" value="SPORE GERMINATION PROTEIN B3"/>
    <property type="match status" value="1"/>
</dbReference>
<evidence type="ECO:0000256" key="2">
    <source>
        <dbReference type="ARBA" id="ARBA00007886"/>
    </source>
</evidence>
<evidence type="ECO:0000256" key="4">
    <source>
        <dbReference type="ARBA" id="ARBA00022729"/>
    </source>
</evidence>
<evidence type="ECO:0000256" key="6">
    <source>
        <dbReference type="ARBA" id="ARBA00023139"/>
    </source>
</evidence>
<evidence type="ECO:0000313" key="11">
    <source>
        <dbReference type="EMBL" id="MDE5415414.1"/>
    </source>
</evidence>
<dbReference type="Proteomes" id="UP001148125">
    <property type="component" value="Unassembled WGS sequence"/>
</dbReference>
<evidence type="ECO:0000259" key="10">
    <source>
        <dbReference type="Pfam" id="PF25198"/>
    </source>
</evidence>
<comment type="caution">
    <text evidence="11">The sequence shown here is derived from an EMBL/GenBank/DDBJ whole genome shotgun (WGS) entry which is preliminary data.</text>
</comment>
<keyword evidence="6" id="KW-0564">Palmitate</keyword>
<accession>A0ABT5VIY1</accession>
<feature type="domain" description="Spore germination GerAC-like C-terminal" evidence="9">
    <location>
        <begin position="204"/>
        <end position="370"/>
    </location>
</feature>
<proteinExistence type="inferred from homology"/>
<dbReference type="InterPro" id="IPR046953">
    <property type="entry name" value="Spore_GerAC-like_C"/>
</dbReference>
<keyword evidence="12" id="KW-1185">Reference proteome</keyword>
<comment type="similarity">
    <text evidence="2">Belongs to the GerABKC lipoprotein family.</text>
</comment>
<keyword evidence="7" id="KW-0449">Lipoprotein</keyword>
<dbReference type="InterPro" id="IPR057336">
    <property type="entry name" value="GerAC_N"/>
</dbReference>